<evidence type="ECO:0000256" key="1">
    <source>
        <dbReference type="SAM" id="MobiDB-lite"/>
    </source>
</evidence>
<evidence type="ECO:0000313" key="3">
    <source>
        <dbReference type="Proteomes" id="UP001230289"/>
    </source>
</evidence>
<gene>
    <name evidence="2" type="ORF">RBR11_10455</name>
</gene>
<organism evidence="2 3">
    <name type="scientific">Microbacterium capsulatum</name>
    <dbReference type="NCBI Taxonomy" id="3041921"/>
    <lineage>
        <taxon>Bacteria</taxon>
        <taxon>Bacillati</taxon>
        <taxon>Actinomycetota</taxon>
        <taxon>Actinomycetes</taxon>
        <taxon>Micrococcales</taxon>
        <taxon>Microbacteriaceae</taxon>
        <taxon>Microbacterium</taxon>
    </lineage>
</organism>
<feature type="region of interest" description="Disordered" evidence="1">
    <location>
        <begin position="1"/>
        <end position="28"/>
    </location>
</feature>
<keyword evidence="3" id="KW-1185">Reference proteome</keyword>
<accession>A0ABU0XGU1</accession>
<dbReference type="EMBL" id="JAVFCB010000005">
    <property type="protein sequence ID" value="MDQ4214336.1"/>
    <property type="molecule type" value="Genomic_DNA"/>
</dbReference>
<name>A0ABU0XGU1_9MICO</name>
<comment type="caution">
    <text evidence="2">The sequence shown here is derived from an EMBL/GenBank/DDBJ whole genome shotgun (WGS) entry which is preliminary data.</text>
</comment>
<dbReference type="Proteomes" id="UP001230289">
    <property type="component" value="Unassembled WGS sequence"/>
</dbReference>
<dbReference type="InterPro" id="IPR023833">
    <property type="entry name" value="Signal_pept_SipW-depend-type"/>
</dbReference>
<sequence length="233" mass="23135">MVPGGSFFTAGERRRSRPGAGRERRAAGHDRAAWTDRLLRARAVLCAGLVLGVGAAVTLANWYDTDGAHGAFTAGRFDIVAATDGSTFTDHTAPGAAASLTFSPGADAAALSPGTTVYALLSVKTANPSGAGTVRLTAGAYPAGTLADYLTYGVRTVGAAQCASAADYAAAGSAVVIADGSPLGTSATASQTVAQNGGSPVNYCFAITMPASAGEGAQGLSVTPIWQFVATSN</sequence>
<dbReference type="NCBIfam" id="TIGR04088">
    <property type="entry name" value="cognate_SipW"/>
    <property type="match status" value="1"/>
</dbReference>
<proteinExistence type="predicted"/>
<evidence type="ECO:0000313" key="2">
    <source>
        <dbReference type="EMBL" id="MDQ4214336.1"/>
    </source>
</evidence>
<reference evidence="2 3" key="1">
    <citation type="submission" date="2023-08" db="EMBL/GenBank/DDBJ databases">
        <title>Microbacterium sp. nov., isolated from a waste landfill.</title>
        <authorList>
            <person name="Wen W."/>
        </authorList>
    </citation>
    <scope>NUCLEOTIDE SEQUENCE [LARGE SCALE GENOMIC DNA]</scope>
    <source>
        <strain evidence="2 3">ASV81</strain>
    </source>
</reference>
<protein>
    <submittedName>
        <fullName evidence="2">SipW-dependent-type signal peptide-containing protein</fullName>
    </submittedName>
</protein>
<dbReference type="RefSeq" id="WP_308489270.1">
    <property type="nucleotide sequence ID" value="NZ_JAVFCB010000005.1"/>
</dbReference>